<evidence type="ECO:0000259" key="5">
    <source>
        <dbReference type="PROSITE" id="PS50893"/>
    </source>
</evidence>
<dbReference type="InterPro" id="IPR003593">
    <property type="entry name" value="AAA+_ATPase"/>
</dbReference>
<dbReference type="GO" id="GO:0016887">
    <property type="term" value="F:ATP hydrolysis activity"/>
    <property type="evidence" value="ECO:0007669"/>
    <property type="project" value="InterPro"/>
</dbReference>
<dbReference type="InterPro" id="IPR017871">
    <property type="entry name" value="ABC_transporter-like_CS"/>
</dbReference>
<protein>
    <submittedName>
        <fullName evidence="6">Peptide/nickel transport system ATP-binding protein</fullName>
    </submittedName>
</protein>
<dbReference type="Pfam" id="PF00005">
    <property type="entry name" value="ABC_tran"/>
    <property type="match status" value="2"/>
</dbReference>
<dbReference type="InterPro" id="IPR003439">
    <property type="entry name" value="ABC_transporter-like_ATP-bd"/>
</dbReference>
<proteinExistence type="inferred from homology"/>
<gene>
    <name evidence="6" type="ORF">SAMN06309945_2058</name>
</gene>
<dbReference type="RefSeq" id="WP_079728134.1">
    <property type="nucleotide sequence ID" value="NZ_FUZP01000002.1"/>
</dbReference>
<dbReference type="NCBIfam" id="NF007739">
    <property type="entry name" value="PRK10419.1"/>
    <property type="match status" value="2"/>
</dbReference>
<evidence type="ECO:0000256" key="3">
    <source>
        <dbReference type="ARBA" id="ARBA00022741"/>
    </source>
</evidence>
<reference evidence="6 7" key="1">
    <citation type="submission" date="2017-02" db="EMBL/GenBank/DDBJ databases">
        <authorList>
            <person name="Peterson S.W."/>
        </authorList>
    </citation>
    <scope>NUCLEOTIDE SEQUENCE [LARGE SCALE GENOMIC DNA]</scope>
    <source>
        <strain evidence="6 7">VKM Ac-2059</strain>
    </source>
</reference>
<dbReference type="AlphaFoldDB" id="A0A1T5KAB2"/>
<dbReference type="SUPFAM" id="SSF52540">
    <property type="entry name" value="P-loop containing nucleoside triphosphate hydrolases"/>
    <property type="match status" value="2"/>
</dbReference>
<dbReference type="CDD" id="cd03257">
    <property type="entry name" value="ABC_NikE_OppD_transporters"/>
    <property type="match status" value="2"/>
</dbReference>
<comment type="similarity">
    <text evidence="1">Belongs to the ABC transporter superfamily.</text>
</comment>
<organism evidence="6 7">
    <name type="scientific">Okibacterium fritillariae</name>
    <dbReference type="NCBI Taxonomy" id="123320"/>
    <lineage>
        <taxon>Bacteria</taxon>
        <taxon>Bacillati</taxon>
        <taxon>Actinomycetota</taxon>
        <taxon>Actinomycetes</taxon>
        <taxon>Micrococcales</taxon>
        <taxon>Microbacteriaceae</taxon>
        <taxon>Okibacterium</taxon>
    </lineage>
</organism>
<keyword evidence="4 6" id="KW-0067">ATP-binding</keyword>
<dbReference type="Pfam" id="PF08352">
    <property type="entry name" value="oligo_HPY"/>
    <property type="match status" value="2"/>
</dbReference>
<dbReference type="GO" id="GO:0015833">
    <property type="term" value="P:peptide transport"/>
    <property type="evidence" value="ECO:0007669"/>
    <property type="project" value="InterPro"/>
</dbReference>
<dbReference type="OrthoDB" id="4008250at2"/>
<keyword evidence="7" id="KW-1185">Reference proteome</keyword>
<dbReference type="SMART" id="SM00382">
    <property type="entry name" value="AAA"/>
    <property type="match status" value="2"/>
</dbReference>
<evidence type="ECO:0000313" key="7">
    <source>
        <dbReference type="Proteomes" id="UP000190857"/>
    </source>
</evidence>
<dbReference type="EMBL" id="FUZP01000002">
    <property type="protein sequence ID" value="SKC60633.1"/>
    <property type="molecule type" value="Genomic_DNA"/>
</dbReference>
<name>A0A1T5KAB2_9MICO</name>
<dbReference type="Gene3D" id="3.40.50.300">
    <property type="entry name" value="P-loop containing nucleotide triphosphate hydrolases"/>
    <property type="match status" value="2"/>
</dbReference>
<keyword evidence="2" id="KW-0813">Transport</keyword>
<feature type="domain" description="ABC transporter" evidence="5">
    <location>
        <begin position="4"/>
        <end position="249"/>
    </location>
</feature>
<evidence type="ECO:0000256" key="4">
    <source>
        <dbReference type="ARBA" id="ARBA00022840"/>
    </source>
</evidence>
<dbReference type="GO" id="GO:0005524">
    <property type="term" value="F:ATP binding"/>
    <property type="evidence" value="ECO:0007669"/>
    <property type="project" value="UniProtKB-KW"/>
</dbReference>
<dbReference type="STRING" id="123320.SAMN06309945_2058"/>
<dbReference type="InterPro" id="IPR027417">
    <property type="entry name" value="P-loop_NTPase"/>
</dbReference>
<evidence type="ECO:0000256" key="1">
    <source>
        <dbReference type="ARBA" id="ARBA00005417"/>
    </source>
</evidence>
<dbReference type="GO" id="GO:0055085">
    <property type="term" value="P:transmembrane transport"/>
    <property type="evidence" value="ECO:0007669"/>
    <property type="project" value="UniProtKB-ARBA"/>
</dbReference>
<evidence type="ECO:0000256" key="2">
    <source>
        <dbReference type="ARBA" id="ARBA00022448"/>
    </source>
</evidence>
<dbReference type="Proteomes" id="UP000190857">
    <property type="component" value="Unassembled WGS sequence"/>
</dbReference>
<dbReference type="PROSITE" id="PS50893">
    <property type="entry name" value="ABC_TRANSPORTER_2"/>
    <property type="match status" value="2"/>
</dbReference>
<sequence>MSLVSIENLTVSFGGHEAVSDVSFTIDRGEGVAIVGESGSGKSVTARTLIGLTGDGACVAARRATFDGIDLTRLRERQWRGIRGSRIGFVMQDALVSLDPIRPVGREIDEALRVSTALGRAERDRRVIELLGRVGVPHPELRARQLPSQLSGGLRQRALIASAIAGDPELLIADEPTTALDVTVQAQILDLLDDLKNDGRALLVISHDLAVVSRVAERLLVVRQGRVVEAGDTRAVFAAPQHEYTRALLAAIPAEHARGTRLVPGAGSGWEPTLVGAVGAAPVPWASSGSVDGAATHVGEVGEVVARAEGVSKDFVGPDGVSRTVVDDVSFEVRAGETLGIVGESGSGKTTTGRIVVGLEAPTRGSVWIVGRRDDGEPVQHDWATASRADRRALRRDVQIIYQDPLSSFDPRYTVGRVLAEALTVSGRATRSTGVRVRSIELLEQVGLGAEHLARRPLTLSGGQRQRVAIARALATEPRLILLDEPVSALDVSVQAQVLDLLADVQGATGVAYLFISHDLGVISHVSDRVLVLKDGRVVEQGDIDDVFARPQHAYTQQLLAAIPRIEPAGASAGASAGAPAR</sequence>
<keyword evidence="3" id="KW-0547">Nucleotide-binding</keyword>
<accession>A0A1T5KAB2</accession>
<feature type="domain" description="ABC transporter" evidence="5">
    <location>
        <begin position="306"/>
        <end position="560"/>
    </location>
</feature>
<dbReference type="PROSITE" id="PS00211">
    <property type="entry name" value="ABC_TRANSPORTER_1"/>
    <property type="match status" value="1"/>
</dbReference>
<dbReference type="NCBIfam" id="NF008453">
    <property type="entry name" value="PRK11308.1"/>
    <property type="match status" value="2"/>
</dbReference>
<dbReference type="PANTHER" id="PTHR43776:SF7">
    <property type="entry name" value="D,D-DIPEPTIDE TRANSPORT ATP-BINDING PROTEIN DDPF-RELATED"/>
    <property type="match status" value="1"/>
</dbReference>
<dbReference type="PANTHER" id="PTHR43776">
    <property type="entry name" value="TRANSPORT ATP-BINDING PROTEIN"/>
    <property type="match status" value="1"/>
</dbReference>
<evidence type="ECO:0000313" key="6">
    <source>
        <dbReference type="EMBL" id="SKC60633.1"/>
    </source>
</evidence>
<dbReference type="InterPro" id="IPR050319">
    <property type="entry name" value="ABC_transp_ATP-bind"/>
</dbReference>
<dbReference type="InterPro" id="IPR013563">
    <property type="entry name" value="Oligopep_ABC_C"/>
</dbReference>